<dbReference type="PANTHER" id="PTHR14096">
    <property type="entry name" value="APOLIPOPROTEIN L"/>
    <property type="match status" value="1"/>
</dbReference>
<dbReference type="eggNOG" id="ENOG502S2T4">
    <property type="taxonomic scope" value="Eukaryota"/>
</dbReference>
<dbReference type="GO" id="GO:0008289">
    <property type="term" value="F:lipid binding"/>
    <property type="evidence" value="ECO:0000318"/>
    <property type="project" value="GO_Central"/>
</dbReference>
<dbReference type="GO" id="GO:0001525">
    <property type="term" value="P:angiogenesis"/>
    <property type="evidence" value="ECO:0000318"/>
    <property type="project" value="GO_Central"/>
</dbReference>
<keyword evidence="2" id="KW-0812">Transmembrane</keyword>
<comment type="similarity">
    <text evidence="1">Belongs to the apolipoprotein L family.</text>
</comment>
<dbReference type="GO" id="GO:0005911">
    <property type="term" value="C:cell-cell junction"/>
    <property type="evidence" value="ECO:0007669"/>
    <property type="project" value="Ensembl"/>
</dbReference>
<dbReference type="PANTHER" id="PTHR14096:SF1">
    <property type="entry name" value="APOLIPOPROTEIN L DOMAIN-CONTAINING PROTEIN 1"/>
    <property type="match status" value="1"/>
</dbReference>
<dbReference type="GO" id="GO:0090559">
    <property type="term" value="P:regulation of membrane permeability"/>
    <property type="evidence" value="ECO:0007669"/>
    <property type="project" value="Ensembl"/>
</dbReference>
<dbReference type="Pfam" id="PF05461">
    <property type="entry name" value="ApoL"/>
    <property type="match status" value="1"/>
</dbReference>
<protein>
    <submittedName>
        <fullName evidence="3">Apolipoprotein L domain containing 1</fullName>
    </submittedName>
</protein>
<dbReference type="GO" id="GO:0005576">
    <property type="term" value="C:extracellular region"/>
    <property type="evidence" value="ECO:0007669"/>
    <property type="project" value="InterPro"/>
</dbReference>
<keyword evidence="2" id="KW-0472">Membrane</keyword>
<keyword evidence="2" id="KW-1133">Transmembrane helix</keyword>
<dbReference type="GO" id="GO:0042157">
    <property type="term" value="P:lipoprotein metabolic process"/>
    <property type="evidence" value="ECO:0007669"/>
    <property type="project" value="InterPro"/>
</dbReference>
<dbReference type="HOGENOM" id="CLU_086689_0_0_1"/>
<reference evidence="3" key="2">
    <citation type="submission" date="2025-08" db="UniProtKB">
        <authorList>
            <consortium name="Ensembl"/>
        </authorList>
    </citation>
    <scope>IDENTIFICATION</scope>
</reference>
<dbReference type="Ensembl" id="ENSMODT00000037238.2">
    <property type="protein sequence ID" value="ENSMODP00000035652.2"/>
    <property type="gene ID" value="ENSMODG00000024797.2"/>
</dbReference>
<sequence length="300" mass="32941">MPHVPQTLRLSLWTPKPHEGTSIDDNAQRQLSFSVTERLPLFLLELKLLRVMERLLVPSPQTADSLRRFQVLLLDRKGRLHGQIRSLRDIVRKIEKLRKRSLLANIAGSSLSAAGAITAIVGLSLSPITLGTSLLASAVGLGVATAGGALTISSDLSLVFCNSRELRRVQDIAAICQDQMREILGCLDFFCRGQGCLDCQLLQSGKKASIALYNSVYFIVFFGSRGFLIPRHAEGATKVSQAVLKAKIQKLAESLESCTTALDELSQQLESRVQIYAKTKHGNPCLDSKDYLDKYGGMIF</sequence>
<dbReference type="GO" id="GO:0033093">
    <property type="term" value="C:Weibel-Palade body"/>
    <property type="evidence" value="ECO:0007669"/>
    <property type="project" value="Ensembl"/>
</dbReference>
<reference evidence="3" key="3">
    <citation type="submission" date="2025-09" db="UniProtKB">
        <authorList>
            <consortium name="Ensembl"/>
        </authorList>
    </citation>
    <scope>IDENTIFICATION</scope>
</reference>
<dbReference type="OMA" id="AMDEVCE"/>
<accession>F7FPG2</accession>
<organism evidence="3 4">
    <name type="scientific">Monodelphis domestica</name>
    <name type="common">Gray short-tailed opossum</name>
    <dbReference type="NCBI Taxonomy" id="13616"/>
    <lineage>
        <taxon>Eukaryota</taxon>
        <taxon>Metazoa</taxon>
        <taxon>Chordata</taxon>
        <taxon>Craniata</taxon>
        <taxon>Vertebrata</taxon>
        <taxon>Euteleostomi</taxon>
        <taxon>Mammalia</taxon>
        <taxon>Metatheria</taxon>
        <taxon>Didelphimorphia</taxon>
        <taxon>Didelphidae</taxon>
        <taxon>Monodelphis</taxon>
    </lineage>
</organism>
<feature type="transmembrane region" description="Helical" evidence="2">
    <location>
        <begin position="134"/>
        <end position="160"/>
    </location>
</feature>
<dbReference type="GO" id="GO:0006869">
    <property type="term" value="P:lipid transport"/>
    <property type="evidence" value="ECO:0007669"/>
    <property type="project" value="InterPro"/>
</dbReference>
<gene>
    <name evidence="3" type="primary">APOLD1</name>
</gene>
<dbReference type="AlphaFoldDB" id="F7FPG2"/>
<dbReference type="GeneTree" id="ENSGT01030000234599"/>
<dbReference type="InParanoid" id="F7FPG2"/>
<dbReference type="Proteomes" id="UP000002280">
    <property type="component" value="Chromosome 8"/>
</dbReference>
<proteinExistence type="inferred from homology"/>
<keyword evidence="4" id="KW-1185">Reference proteome</keyword>
<evidence type="ECO:0000256" key="1">
    <source>
        <dbReference type="ARBA" id="ARBA00010090"/>
    </source>
</evidence>
<dbReference type="InterPro" id="IPR008405">
    <property type="entry name" value="ApoL"/>
</dbReference>
<name>F7FPG2_MONDO</name>
<dbReference type="GO" id="GO:0160192">
    <property type="term" value="P:autophagosome-dependent secretion"/>
    <property type="evidence" value="ECO:0007669"/>
    <property type="project" value="Ensembl"/>
</dbReference>
<evidence type="ECO:0000256" key="2">
    <source>
        <dbReference type="SAM" id="Phobius"/>
    </source>
</evidence>
<reference evidence="3 4" key="1">
    <citation type="journal article" date="2007" name="Nature">
        <title>Genome of the marsupial Monodelphis domestica reveals innovation in non-coding sequences.</title>
        <authorList>
            <person name="Mikkelsen T.S."/>
            <person name="Wakefield M.J."/>
            <person name="Aken B."/>
            <person name="Amemiya C.T."/>
            <person name="Chang J.L."/>
            <person name="Duke S."/>
            <person name="Garber M."/>
            <person name="Gentles A.J."/>
            <person name="Goodstadt L."/>
            <person name="Heger A."/>
            <person name="Jurka J."/>
            <person name="Kamal M."/>
            <person name="Mauceli E."/>
            <person name="Searle S.M."/>
            <person name="Sharpe T."/>
            <person name="Baker M.L."/>
            <person name="Batzer M.A."/>
            <person name="Benos P.V."/>
            <person name="Belov K."/>
            <person name="Clamp M."/>
            <person name="Cook A."/>
            <person name="Cuff J."/>
            <person name="Das R."/>
            <person name="Davidow L."/>
            <person name="Deakin J.E."/>
            <person name="Fazzari M.J."/>
            <person name="Glass J.L."/>
            <person name="Grabherr M."/>
            <person name="Greally J.M."/>
            <person name="Gu W."/>
            <person name="Hore T.A."/>
            <person name="Huttley G.A."/>
            <person name="Kleber M."/>
            <person name="Jirtle R.L."/>
            <person name="Koina E."/>
            <person name="Lee J.T."/>
            <person name="Mahony S."/>
            <person name="Marra M.A."/>
            <person name="Miller R.D."/>
            <person name="Nicholls R.D."/>
            <person name="Oda M."/>
            <person name="Papenfuss A.T."/>
            <person name="Parra Z.E."/>
            <person name="Pollock D.D."/>
            <person name="Ray D.A."/>
            <person name="Schein J.E."/>
            <person name="Speed T.P."/>
            <person name="Thompson K."/>
            <person name="VandeBerg J.L."/>
            <person name="Wade C.M."/>
            <person name="Walker J.A."/>
            <person name="Waters P.D."/>
            <person name="Webber C."/>
            <person name="Weidman J.R."/>
            <person name="Xie X."/>
            <person name="Zody M.C."/>
            <person name="Baldwin J."/>
            <person name="Abdouelleil A."/>
            <person name="Abdulkadir J."/>
            <person name="Abebe A."/>
            <person name="Abera B."/>
            <person name="Abreu J."/>
            <person name="Acer S.C."/>
            <person name="Aftuck L."/>
            <person name="Alexander A."/>
            <person name="An P."/>
            <person name="Anderson E."/>
            <person name="Anderson S."/>
            <person name="Arachi H."/>
            <person name="Azer M."/>
            <person name="Bachantsang P."/>
            <person name="Barry A."/>
            <person name="Bayul T."/>
            <person name="Berlin A."/>
            <person name="Bessette D."/>
            <person name="Bloom T."/>
            <person name="Bloom T."/>
            <person name="Boguslavskiy L."/>
            <person name="Bonnet C."/>
            <person name="Boukhgalter B."/>
            <person name="Bourzgui I."/>
            <person name="Brown A."/>
            <person name="Cahill P."/>
            <person name="Channer S."/>
            <person name="Cheshatsang Y."/>
            <person name="Chuda L."/>
            <person name="Citroen M."/>
            <person name="Collymore A."/>
            <person name="Cooke P."/>
            <person name="Costello M."/>
            <person name="D'Aco K."/>
            <person name="Daza R."/>
            <person name="De Haan G."/>
            <person name="DeGray S."/>
            <person name="DeMaso C."/>
            <person name="Dhargay N."/>
            <person name="Dooley K."/>
            <person name="Dooley E."/>
            <person name="Doricent M."/>
            <person name="Dorje P."/>
            <person name="Dorjee K."/>
            <person name="Dupes A."/>
            <person name="Elong R."/>
            <person name="Falk J."/>
            <person name="Farina A."/>
            <person name="Faro S."/>
            <person name="Ferguson D."/>
            <person name="Fisher S."/>
            <person name="Foley C.D."/>
            <person name="Franke A."/>
            <person name="Friedrich D."/>
            <person name="Gadbois L."/>
            <person name="Gearin G."/>
            <person name="Gearin C.R."/>
            <person name="Giannoukos G."/>
            <person name="Goode T."/>
            <person name="Graham J."/>
            <person name="Grandbois E."/>
            <person name="Grewal S."/>
            <person name="Gyaltsen K."/>
            <person name="Hafez N."/>
            <person name="Hagos B."/>
            <person name="Hall J."/>
            <person name="Henson C."/>
            <person name="Hollinger A."/>
            <person name="Honan T."/>
            <person name="Huard M.D."/>
            <person name="Hughes L."/>
            <person name="Hurhula B."/>
            <person name="Husby M.E."/>
            <person name="Kamat A."/>
            <person name="Kanga B."/>
            <person name="Kashin S."/>
            <person name="Khazanovich D."/>
            <person name="Kisner P."/>
            <person name="Lance K."/>
            <person name="Lara M."/>
            <person name="Lee W."/>
            <person name="Lennon N."/>
            <person name="Letendre F."/>
            <person name="LeVine R."/>
            <person name="Lipovsky A."/>
            <person name="Liu X."/>
            <person name="Liu J."/>
            <person name="Liu S."/>
            <person name="Lokyitsang T."/>
            <person name="Lokyitsang Y."/>
            <person name="Lubonja R."/>
            <person name="Lui A."/>
            <person name="MacDonald P."/>
            <person name="Magnisalis V."/>
            <person name="Maru K."/>
            <person name="Matthews C."/>
            <person name="McCusker W."/>
            <person name="McDonough S."/>
            <person name="Mehta T."/>
            <person name="Meldrim J."/>
            <person name="Meneus L."/>
            <person name="Mihai O."/>
            <person name="Mihalev A."/>
            <person name="Mihova T."/>
            <person name="Mittelman R."/>
            <person name="Mlenga V."/>
            <person name="Montmayeur A."/>
            <person name="Mulrain L."/>
            <person name="Navidi A."/>
            <person name="Naylor J."/>
            <person name="Negash T."/>
            <person name="Nguyen T."/>
            <person name="Nguyen N."/>
            <person name="Nicol R."/>
            <person name="Norbu C."/>
            <person name="Norbu N."/>
            <person name="Novod N."/>
            <person name="O'Neill B."/>
            <person name="Osman S."/>
            <person name="Markiewicz E."/>
            <person name="Oyono O.L."/>
            <person name="Patti C."/>
            <person name="Phunkhang P."/>
            <person name="Pierre F."/>
            <person name="Priest M."/>
            <person name="Raghuraman S."/>
            <person name="Rege F."/>
            <person name="Reyes R."/>
            <person name="Rise C."/>
            <person name="Rogov P."/>
            <person name="Ross K."/>
            <person name="Ryan E."/>
            <person name="Settipalli S."/>
            <person name="Shea T."/>
            <person name="Sherpa N."/>
            <person name="Shi L."/>
            <person name="Shih D."/>
            <person name="Sparrow T."/>
            <person name="Spaulding J."/>
            <person name="Stalker J."/>
            <person name="Stange-Thomann N."/>
            <person name="Stavropoulos S."/>
            <person name="Stone C."/>
            <person name="Strader C."/>
            <person name="Tesfaye S."/>
            <person name="Thomson T."/>
            <person name="Thoulutsang Y."/>
            <person name="Thoulutsang D."/>
            <person name="Topham K."/>
            <person name="Topping I."/>
            <person name="Tsamla T."/>
            <person name="Vassiliev H."/>
            <person name="Vo A."/>
            <person name="Wangchuk T."/>
            <person name="Wangdi T."/>
            <person name="Weiand M."/>
            <person name="Wilkinson J."/>
            <person name="Wilson A."/>
            <person name="Yadav S."/>
            <person name="Young G."/>
            <person name="Yu Q."/>
            <person name="Zembek L."/>
            <person name="Zhong D."/>
            <person name="Zimmer A."/>
            <person name="Zwirko Z."/>
            <person name="Jaffe D.B."/>
            <person name="Alvarez P."/>
            <person name="Brockman W."/>
            <person name="Butler J."/>
            <person name="Chin C."/>
            <person name="Gnerre S."/>
            <person name="MacCallum I."/>
            <person name="Graves J.A."/>
            <person name="Ponting C.P."/>
            <person name="Breen M."/>
            <person name="Samollow P.B."/>
            <person name="Lander E.S."/>
            <person name="Lindblad-Toh K."/>
        </authorList>
    </citation>
    <scope>NUCLEOTIDE SEQUENCE [LARGE SCALE GENOMIC DNA]</scope>
</reference>
<dbReference type="STRING" id="13616.ENSMODP00000035652"/>
<dbReference type="GO" id="GO:0045601">
    <property type="term" value="P:regulation of endothelial cell differentiation"/>
    <property type="evidence" value="ECO:0000318"/>
    <property type="project" value="GO_Central"/>
</dbReference>
<evidence type="ECO:0000313" key="4">
    <source>
        <dbReference type="Proteomes" id="UP000002280"/>
    </source>
</evidence>
<dbReference type="FunCoup" id="F7FPG2">
    <property type="interactions" value="29"/>
</dbReference>
<feature type="transmembrane region" description="Helical" evidence="2">
    <location>
        <begin position="102"/>
        <end position="128"/>
    </location>
</feature>
<evidence type="ECO:0000313" key="3">
    <source>
        <dbReference type="Ensembl" id="ENSMODP00000035652.2"/>
    </source>
</evidence>
<dbReference type="Bgee" id="ENSMODG00000024797">
    <property type="expression patterns" value="Expressed in heart and 16 other cell types or tissues"/>
</dbReference>